<comment type="catalytic activity">
    <reaction evidence="5 6">
        <text>N(1)-(5-phospho-beta-D-ribosyl)glycinamide + (6R)-10-formyltetrahydrofolate = N(2)-formyl-N(1)-(5-phospho-beta-D-ribosyl)glycinamide + (6S)-5,6,7,8-tetrahydrofolate + H(+)</text>
        <dbReference type="Rhea" id="RHEA:15053"/>
        <dbReference type="ChEBI" id="CHEBI:15378"/>
        <dbReference type="ChEBI" id="CHEBI:57453"/>
        <dbReference type="ChEBI" id="CHEBI:143788"/>
        <dbReference type="ChEBI" id="CHEBI:147286"/>
        <dbReference type="ChEBI" id="CHEBI:195366"/>
        <dbReference type="EC" id="2.1.2.2"/>
    </reaction>
</comment>
<dbReference type="PROSITE" id="PS00373">
    <property type="entry name" value="GART"/>
    <property type="match status" value="1"/>
</dbReference>
<comment type="caution">
    <text evidence="8">The sequence shown here is derived from an EMBL/GenBank/DDBJ whole genome shotgun (WGS) entry which is preliminary data.</text>
</comment>
<evidence type="ECO:0000313" key="9">
    <source>
        <dbReference type="Proteomes" id="UP000070352"/>
    </source>
</evidence>
<evidence type="ECO:0000256" key="6">
    <source>
        <dbReference type="HAMAP-Rule" id="MF_01930"/>
    </source>
</evidence>
<feature type="binding site" evidence="6">
    <location>
        <position position="67"/>
    </location>
    <ligand>
        <name>(6R)-10-formyltetrahydrofolate</name>
        <dbReference type="ChEBI" id="CHEBI:195366"/>
    </ligand>
</feature>
<gene>
    <name evidence="6" type="primary">purN</name>
    <name evidence="8" type="ORF">U473_00065</name>
</gene>
<dbReference type="GO" id="GO:0006189">
    <property type="term" value="P:'de novo' IMP biosynthetic process"/>
    <property type="evidence" value="ECO:0007669"/>
    <property type="project" value="UniProtKB-UniRule"/>
</dbReference>
<dbReference type="CDD" id="cd08645">
    <property type="entry name" value="FMT_core_GART"/>
    <property type="match status" value="1"/>
</dbReference>
<dbReference type="EC" id="2.1.2.2" evidence="6"/>
<accession>A0A135L0V8</accession>
<evidence type="ECO:0000256" key="4">
    <source>
        <dbReference type="ARBA" id="ARBA00038440"/>
    </source>
</evidence>
<keyword evidence="3 6" id="KW-0658">Purine biosynthesis</keyword>
<proteinExistence type="inferred from homology"/>
<dbReference type="InterPro" id="IPR002376">
    <property type="entry name" value="Formyl_transf_N"/>
</dbReference>
<feature type="domain" description="Formyl transferase N-terminal" evidence="7">
    <location>
        <begin position="4"/>
        <end position="183"/>
    </location>
</feature>
<feature type="binding site" evidence="6">
    <location>
        <begin position="14"/>
        <end position="16"/>
    </location>
    <ligand>
        <name>N(1)-(5-phospho-beta-D-ribosyl)glycinamide</name>
        <dbReference type="ChEBI" id="CHEBI:143788"/>
    </ligand>
</feature>
<feature type="active site" description="Proton donor" evidence="6">
    <location>
        <position position="111"/>
    </location>
</feature>
<dbReference type="FunFam" id="3.40.50.170:FF:000007">
    <property type="entry name" value="Phosphoribosylglycinamide formyltransferase"/>
    <property type="match status" value="1"/>
</dbReference>
<dbReference type="STRING" id="1413211.U473_00065"/>
<dbReference type="RefSeq" id="WP_068722243.1">
    <property type="nucleotide sequence ID" value="NZ_LSKU01000001.1"/>
</dbReference>
<evidence type="ECO:0000259" key="7">
    <source>
        <dbReference type="Pfam" id="PF00551"/>
    </source>
</evidence>
<dbReference type="OrthoDB" id="9806170at2"/>
<dbReference type="NCBIfam" id="TIGR00639">
    <property type="entry name" value="PurN"/>
    <property type="match status" value="1"/>
</dbReference>
<dbReference type="PANTHER" id="PTHR43369">
    <property type="entry name" value="PHOSPHORIBOSYLGLYCINAMIDE FORMYLTRANSFERASE"/>
    <property type="match status" value="1"/>
</dbReference>
<dbReference type="InterPro" id="IPR004607">
    <property type="entry name" value="GART"/>
</dbReference>
<evidence type="ECO:0000256" key="5">
    <source>
        <dbReference type="ARBA" id="ARBA00047664"/>
    </source>
</evidence>
<comment type="function">
    <text evidence="6">Catalyzes the transfer of a formyl group from 10-formyltetrahydrofolate to 5-phospho-ribosyl-glycinamide (GAR), producing 5-phospho-ribosyl-N-formylglycinamide (FGAR) and tetrahydrofolate.</text>
</comment>
<comment type="similarity">
    <text evidence="4 6">Belongs to the GART family.</text>
</comment>
<dbReference type="Gene3D" id="3.40.50.170">
    <property type="entry name" value="Formyl transferase, N-terminal domain"/>
    <property type="match status" value="1"/>
</dbReference>
<dbReference type="AlphaFoldDB" id="A0A135L0V8"/>
<keyword evidence="2 6" id="KW-0808">Transferase</keyword>
<feature type="binding site" evidence="6">
    <location>
        <position position="109"/>
    </location>
    <ligand>
        <name>(6R)-10-formyltetrahydrofolate</name>
        <dbReference type="ChEBI" id="CHEBI:195366"/>
    </ligand>
</feature>
<dbReference type="Pfam" id="PF00551">
    <property type="entry name" value="Formyl_trans_N"/>
    <property type="match status" value="1"/>
</dbReference>
<evidence type="ECO:0000256" key="3">
    <source>
        <dbReference type="ARBA" id="ARBA00022755"/>
    </source>
</evidence>
<dbReference type="UniPathway" id="UPA00074">
    <property type="reaction ID" value="UER00126"/>
</dbReference>
<dbReference type="EMBL" id="LSKU01000001">
    <property type="protein sequence ID" value="KXG42614.1"/>
    <property type="molecule type" value="Genomic_DNA"/>
</dbReference>
<dbReference type="GO" id="GO:0004644">
    <property type="term" value="F:phosphoribosylglycinamide formyltransferase activity"/>
    <property type="evidence" value="ECO:0007669"/>
    <property type="project" value="UniProtKB-UniRule"/>
</dbReference>
<evidence type="ECO:0000256" key="1">
    <source>
        <dbReference type="ARBA" id="ARBA00005054"/>
    </source>
</evidence>
<comment type="pathway">
    <text evidence="1 6">Purine metabolism; IMP biosynthesis via de novo pathway; N(2)-formyl-N(1)-(5-phospho-D-ribosyl)glycinamide from N(1)-(5-phospho-D-ribosyl)glycinamide (10-formyl THF route): step 1/1.</text>
</comment>
<dbReference type="PANTHER" id="PTHR43369:SF2">
    <property type="entry name" value="PHOSPHORIBOSYLGLYCINAMIDE FORMYLTRANSFERASE"/>
    <property type="match status" value="1"/>
</dbReference>
<dbReference type="InterPro" id="IPR001555">
    <property type="entry name" value="GART_AS"/>
</dbReference>
<reference evidence="8 9" key="1">
    <citation type="submission" date="2016-02" db="EMBL/GenBank/DDBJ databases">
        <title>Draft Genome for Tepidibacillus decaturensis nov. sp. Strain Z9, an Anaerobic, Moderately Thermophilic and Heterotrophic Bacterium from Deep Subsurface of the Illinois Basin, USA.</title>
        <authorList>
            <person name="Dong Y."/>
            <person name="Chang J.Y."/>
            <person name="Sanford R."/>
            <person name="Fouke B.W."/>
        </authorList>
    </citation>
    <scope>NUCLEOTIDE SEQUENCE [LARGE SCALE GENOMIC DNA]</scope>
    <source>
        <strain evidence="8 9">Z9</strain>
    </source>
</reference>
<dbReference type="InterPro" id="IPR036477">
    <property type="entry name" value="Formyl_transf_N_sf"/>
</dbReference>
<dbReference type="SUPFAM" id="SSF53328">
    <property type="entry name" value="Formyltransferase"/>
    <property type="match status" value="1"/>
</dbReference>
<evidence type="ECO:0000313" key="8">
    <source>
        <dbReference type="EMBL" id="KXG42614.1"/>
    </source>
</evidence>
<feature type="binding site" evidence="6">
    <location>
        <begin position="92"/>
        <end position="95"/>
    </location>
    <ligand>
        <name>(6R)-10-formyltetrahydrofolate</name>
        <dbReference type="ChEBI" id="CHEBI:195366"/>
    </ligand>
</feature>
<organism evidence="8 9">
    <name type="scientific">Tepidibacillus decaturensis</name>
    <dbReference type="NCBI Taxonomy" id="1413211"/>
    <lineage>
        <taxon>Bacteria</taxon>
        <taxon>Bacillati</taxon>
        <taxon>Bacillota</taxon>
        <taxon>Bacilli</taxon>
        <taxon>Bacillales</taxon>
        <taxon>Bacillaceae</taxon>
        <taxon>Tepidibacillus</taxon>
    </lineage>
</organism>
<dbReference type="Proteomes" id="UP000070352">
    <property type="component" value="Unassembled WGS sequence"/>
</dbReference>
<keyword evidence="9" id="KW-1185">Reference proteome</keyword>
<feature type="site" description="Raises pKa of active site His" evidence="6">
    <location>
        <position position="147"/>
    </location>
</feature>
<protein>
    <recommendedName>
        <fullName evidence="6">Phosphoribosylglycinamide formyltransferase</fullName>
        <ecNumber evidence="6">2.1.2.2</ecNumber>
    </recommendedName>
    <alternativeName>
        <fullName evidence="6">5'-phosphoribosylglycinamide transformylase</fullName>
    </alternativeName>
    <alternativeName>
        <fullName evidence="6">GAR transformylase</fullName>
        <shortName evidence="6">GART</shortName>
    </alternativeName>
</protein>
<sequence>MSTKKIAVFASGNGSNFQSLVDAEKKGKLAGRIQLLVSDKPEAYVIKRAKDEGIPVFAFQPKDYENKQAFETVLVEILKGLEIDLIVLAGYMRLIGPTLLQAFPNQIINLHPSLLPSFPGKAAIEQAFHYGVKYTGVTIHFVDEGMDTGPIIQQQIVPIEEKDTIETLTEKIHQIEHVLLLQTVNLILKEQVVWKKKSMKEKGVKKDNESEKSHP</sequence>
<evidence type="ECO:0000256" key="2">
    <source>
        <dbReference type="ARBA" id="ARBA00022679"/>
    </source>
</evidence>
<dbReference type="GO" id="GO:0005829">
    <property type="term" value="C:cytosol"/>
    <property type="evidence" value="ECO:0007669"/>
    <property type="project" value="TreeGrafter"/>
</dbReference>
<dbReference type="HAMAP" id="MF_01930">
    <property type="entry name" value="PurN"/>
    <property type="match status" value="1"/>
</dbReference>
<name>A0A135L0V8_9BACI</name>